<sequence length="61" mass="7113">MEHSRWHRVSRHSPTWDFNLGDFVGDGDDRPHHEVVWEVEEDLAMLAVSSKELEGKEPISE</sequence>
<name>A0A2P5G002_TREOI</name>
<organism evidence="1 2">
    <name type="scientific">Trema orientale</name>
    <name type="common">Charcoal tree</name>
    <name type="synonym">Celtis orientalis</name>
    <dbReference type="NCBI Taxonomy" id="63057"/>
    <lineage>
        <taxon>Eukaryota</taxon>
        <taxon>Viridiplantae</taxon>
        <taxon>Streptophyta</taxon>
        <taxon>Embryophyta</taxon>
        <taxon>Tracheophyta</taxon>
        <taxon>Spermatophyta</taxon>
        <taxon>Magnoliopsida</taxon>
        <taxon>eudicotyledons</taxon>
        <taxon>Gunneridae</taxon>
        <taxon>Pentapetalae</taxon>
        <taxon>rosids</taxon>
        <taxon>fabids</taxon>
        <taxon>Rosales</taxon>
        <taxon>Cannabaceae</taxon>
        <taxon>Trema</taxon>
    </lineage>
</organism>
<comment type="caution">
    <text evidence="1">The sequence shown here is derived from an EMBL/GenBank/DDBJ whole genome shotgun (WGS) entry which is preliminary data.</text>
</comment>
<accession>A0A2P5G002</accession>
<proteinExistence type="predicted"/>
<evidence type="ECO:0000313" key="2">
    <source>
        <dbReference type="Proteomes" id="UP000237000"/>
    </source>
</evidence>
<protein>
    <submittedName>
        <fullName evidence="1">Uncharacterized protein</fullName>
    </submittedName>
</protein>
<gene>
    <name evidence="1" type="ORF">TorRG33x02_005660</name>
</gene>
<dbReference type="EMBL" id="JXTC01000002">
    <property type="protein sequence ID" value="POO03361.1"/>
    <property type="molecule type" value="Genomic_DNA"/>
</dbReference>
<dbReference type="OrthoDB" id="10303188at2759"/>
<keyword evidence="2" id="KW-1185">Reference proteome</keyword>
<evidence type="ECO:0000313" key="1">
    <source>
        <dbReference type="EMBL" id="POO03361.1"/>
    </source>
</evidence>
<dbReference type="AlphaFoldDB" id="A0A2P5G002"/>
<dbReference type="InParanoid" id="A0A2P5G002"/>
<dbReference type="Proteomes" id="UP000237000">
    <property type="component" value="Unassembled WGS sequence"/>
</dbReference>
<reference evidence="2" key="1">
    <citation type="submission" date="2016-06" db="EMBL/GenBank/DDBJ databases">
        <title>Parallel loss of symbiosis genes in relatives of nitrogen-fixing non-legume Parasponia.</title>
        <authorList>
            <person name="Van Velzen R."/>
            <person name="Holmer R."/>
            <person name="Bu F."/>
            <person name="Rutten L."/>
            <person name="Van Zeijl A."/>
            <person name="Liu W."/>
            <person name="Santuari L."/>
            <person name="Cao Q."/>
            <person name="Sharma T."/>
            <person name="Shen D."/>
            <person name="Roswanjaya Y."/>
            <person name="Wardhani T."/>
            <person name="Kalhor M.S."/>
            <person name="Jansen J."/>
            <person name="Van den Hoogen J."/>
            <person name="Gungor B."/>
            <person name="Hartog M."/>
            <person name="Hontelez J."/>
            <person name="Verver J."/>
            <person name="Yang W.-C."/>
            <person name="Schijlen E."/>
            <person name="Repin R."/>
            <person name="Schilthuizen M."/>
            <person name="Schranz E."/>
            <person name="Heidstra R."/>
            <person name="Miyata K."/>
            <person name="Fedorova E."/>
            <person name="Kohlen W."/>
            <person name="Bisseling T."/>
            <person name="Smit S."/>
            <person name="Geurts R."/>
        </authorList>
    </citation>
    <scope>NUCLEOTIDE SEQUENCE [LARGE SCALE GENOMIC DNA]</scope>
    <source>
        <strain evidence="2">cv. RG33-2</strain>
    </source>
</reference>